<keyword evidence="2" id="KW-1185">Reference proteome</keyword>
<reference evidence="1 2" key="1">
    <citation type="journal article" date="2018" name="Sci. Rep.">
        <title>Genomic signatures of local adaptation to the degree of environmental predictability in rotifers.</title>
        <authorList>
            <person name="Franch-Gras L."/>
            <person name="Hahn C."/>
            <person name="Garcia-Roger E.M."/>
            <person name="Carmona M.J."/>
            <person name="Serra M."/>
            <person name="Gomez A."/>
        </authorList>
    </citation>
    <scope>NUCLEOTIDE SEQUENCE [LARGE SCALE GENOMIC DNA]</scope>
    <source>
        <strain evidence="1">HYR1</strain>
    </source>
</reference>
<dbReference type="AlphaFoldDB" id="A0A3M7PM96"/>
<dbReference type="EMBL" id="REGN01009851">
    <property type="protein sequence ID" value="RNA00247.1"/>
    <property type="molecule type" value="Genomic_DNA"/>
</dbReference>
<comment type="caution">
    <text evidence="1">The sequence shown here is derived from an EMBL/GenBank/DDBJ whole genome shotgun (WGS) entry which is preliminary data.</text>
</comment>
<proteinExistence type="predicted"/>
<evidence type="ECO:0000313" key="2">
    <source>
        <dbReference type="Proteomes" id="UP000276133"/>
    </source>
</evidence>
<accession>A0A3M7PM96</accession>
<dbReference type="Proteomes" id="UP000276133">
    <property type="component" value="Unassembled WGS sequence"/>
</dbReference>
<evidence type="ECO:0000313" key="1">
    <source>
        <dbReference type="EMBL" id="RNA00247.1"/>
    </source>
</evidence>
<name>A0A3M7PM96_BRAPC</name>
<gene>
    <name evidence="1" type="ORF">BpHYR1_022020</name>
</gene>
<sequence length="83" mass="9766">MFTNWPNTSVSQIEITMNIIRLHEASQKNYSDMISCLFLLNKTKKILIYGKSIVLDNPRIRYFIKVLKVKESYYQGKVIHGQL</sequence>
<organism evidence="1 2">
    <name type="scientific">Brachionus plicatilis</name>
    <name type="common">Marine rotifer</name>
    <name type="synonym">Brachionus muelleri</name>
    <dbReference type="NCBI Taxonomy" id="10195"/>
    <lineage>
        <taxon>Eukaryota</taxon>
        <taxon>Metazoa</taxon>
        <taxon>Spiralia</taxon>
        <taxon>Gnathifera</taxon>
        <taxon>Rotifera</taxon>
        <taxon>Eurotatoria</taxon>
        <taxon>Monogononta</taxon>
        <taxon>Pseudotrocha</taxon>
        <taxon>Ploima</taxon>
        <taxon>Brachionidae</taxon>
        <taxon>Brachionus</taxon>
    </lineage>
</organism>
<protein>
    <submittedName>
        <fullName evidence="1">Uncharacterized protein</fullName>
    </submittedName>
</protein>